<feature type="non-terminal residue" evidence="1">
    <location>
        <position position="1"/>
    </location>
</feature>
<dbReference type="AlphaFoldDB" id="X0SJX7"/>
<evidence type="ECO:0000313" key="1">
    <source>
        <dbReference type="EMBL" id="GAF76187.1"/>
    </source>
</evidence>
<sequence>DDLQSMSDPKIKALFKSACWETEKGKRIVNYHSTSPILEKEELPDSFEVDASIILIFNEDLSGFQPIIDRGMSIDFNFSFKDKIKIFESFQDNMEIHQDVLDYIKKDCNESTRNLSLRTLVILSDLKKSGRDFKLFAKEMLRKDSMLNDLIEMNAVEWEDETGMSRATYYRHKKRFLKGK</sequence>
<gene>
    <name evidence="1" type="ORF">S01H1_11028</name>
</gene>
<dbReference type="EMBL" id="BARS01005623">
    <property type="protein sequence ID" value="GAF76187.1"/>
    <property type="molecule type" value="Genomic_DNA"/>
</dbReference>
<comment type="caution">
    <text evidence="1">The sequence shown here is derived from an EMBL/GenBank/DDBJ whole genome shotgun (WGS) entry which is preliminary data.</text>
</comment>
<reference evidence="1" key="1">
    <citation type="journal article" date="2014" name="Front. Microbiol.">
        <title>High frequency of phylogenetically diverse reductive dehalogenase-homologous genes in deep subseafloor sedimentary metagenomes.</title>
        <authorList>
            <person name="Kawai M."/>
            <person name="Futagami T."/>
            <person name="Toyoda A."/>
            <person name="Takaki Y."/>
            <person name="Nishi S."/>
            <person name="Hori S."/>
            <person name="Arai W."/>
            <person name="Tsubouchi T."/>
            <person name="Morono Y."/>
            <person name="Uchiyama I."/>
            <person name="Ito T."/>
            <person name="Fujiyama A."/>
            <person name="Inagaki F."/>
            <person name="Takami H."/>
        </authorList>
    </citation>
    <scope>NUCLEOTIDE SEQUENCE</scope>
    <source>
        <strain evidence="1">Expedition CK06-06</strain>
    </source>
</reference>
<organism evidence="1">
    <name type="scientific">marine sediment metagenome</name>
    <dbReference type="NCBI Taxonomy" id="412755"/>
    <lineage>
        <taxon>unclassified sequences</taxon>
        <taxon>metagenomes</taxon>
        <taxon>ecological metagenomes</taxon>
    </lineage>
</organism>
<protein>
    <submittedName>
        <fullName evidence="1">Uncharacterized protein</fullName>
    </submittedName>
</protein>
<accession>X0SJX7</accession>
<name>X0SJX7_9ZZZZ</name>
<proteinExistence type="predicted"/>